<dbReference type="Pfam" id="PF03865">
    <property type="entry name" value="ShlB"/>
    <property type="match status" value="1"/>
</dbReference>
<dbReference type="AlphaFoldDB" id="A0A6M1LSX6"/>
<dbReference type="EMBL" id="JAAIKB010000016">
    <property type="protein sequence ID" value="NGM23511.1"/>
    <property type="molecule type" value="Genomic_DNA"/>
</dbReference>
<evidence type="ECO:0000313" key="4">
    <source>
        <dbReference type="Proteomes" id="UP000475385"/>
    </source>
</evidence>
<dbReference type="PANTHER" id="PTHR34597:SF6">
    <property type="entry name" value="BLR6126 PROTEIN"/>
    <property type="match status" value="1"/>
</dbReference>
<evidence type="ECO:0000313" key="3">
    <source>
        <dbReference type="EMBL" id="NGM23511.1"/>
    </source>
</evidence>
<sequence>MRRAGCGVAAAAWMALLATALPAAGPAMAQDSWAAVAIVRGNTVYDTAALVDFAAGHVEQAEGQVTLPALAGAVEQLYREDGYFLATVRAFQDPVTGQPRLDIDEGGVDRLELRGVPDRIGQRIADYLRPVLTGAPLRMRDFERALMLAGDLSGVQLRSEFTTDAATGRRLLVVHATARSHRFIALADNSPRQQAVNGYLSGEAYSTLQPGDMLRVTVGATAATDEDRSGFNVAGFYRMPVGTAGTYAEFFASNTLHGRDLSGGLADARHQRGTNAIALVGHPVLRDIHQFLYLAAEYDIAEVDFGDPAIRRERSQAVRLSAVYSHVDDSYGSFRAIATVSAGRTDSSWNAFVDPDFWHLRGAAGLLLPLGPQEEGLALRLHGYAQWSPATLPETERFYLGDRERLRGYLAGTLTGDSGAIGTIDASRQIALDGPVARALVPSVFLDAGVVARNRDFDVVPARRATSPIGDSSKALASTGIGLRAYMAEGFVLSGWVALPLVDDGRDTRYGPAAYLRLTKSW</sequence>
<accession>A0A6M1LSX6</accession>
<comment type="caution">
    <text evidence="3">The sequence shown here is derived from an EMBL/GenBank/DDBJ whole genome shotgun (WGS) entry which is preliminary data.</text>
</comment>
<feature type="domain" description="Haemolysin activator HlyB C-terminal" evidence="2">
    <location>
        <begin position="355"/>
        <end position="455"/>
    </location>
</feature>
<evidence type="ECO:0000259" key="2">
    <source>
        <dbReference type="Pfam" id="PF03865"/>
    </source>
</evidence>
<name>A0A6M1LSX6_9PROT</name>
<keyword evidence="1" id="KW-0732">Signal</keyword>
<feature type="chain" id="PRO_5026829372" evidence="1">
    <location>
        <begin position="30"/>
        <end position="522"/>
    </location>
</feature>
<reference evidence="3 4" key="2">
    <citation type="submission" date="2020-03" db="EMBL/GenBank/DDBJ databases">
        <title>Roseomonas stagni sp. nov., isolated from pond water in Japan.</title>
        <authorList>
            <person name="Furuhata K."/>
            <person name="Miyamoto H."/>
            <person name="Goto K."/>
        </authorList>
    </citation>
    <scope>NUCLEOTIDE SEQUENCE [LARGE SCALE GENOMIC DNA]</scope>
    <source>
        <strain evidence="3 4">PeD5</strain>
    </source>
</reference>
<dbReference type="InterPro" id="IPR051544">
    <property type="entry name" value="TPS_OM_transporter"/>
</dbReference>
<evidence type="ECO:0000256" key="1">
    <source>
        <dbReference type="SAM" id="SignalP"/>
    </source>
</evidence>
<protein>
    <submittedName>
        <fullName evidence="3">ShlB/FhaC/HecB family hemolysin secretion/activation protein</fullName>
    </submittedName>
</protein>
<feature type="signal peptide" evidence="1">
    <location>
        <begin position="1"/>
        <end position="29"/>
    </location>
</feature>
<proteinExistence type="predicted"/>
<dbReference type="GO" id="GO:0046819">
    <property type="term" value="P:protein secretion by the type V secretion system"/>
    <property type="evidence" value="ECO:0007669"/>
    <property type="project" value="TreeGrafter"/>
</dbReference>
<dbReference type="Gene3D" id="2.40.160.50">
    <property type="entry name" value="membrane protein fhac: a member of the omp85/tpsb transporter family"/>
    <property type="match status" value="1"/>
</dbReference>
<dbReference type="InterPro" id="IPR005565">
    <property type="entry name" value="Hemolysn_activator_HlyB_C"/>
</dbReference>
<dbReference type="Proteomes" id="UP000475385">
    <property type="component" value="Unassembled WGS sequence"/>
</dbReference>
<dbReference type="PANTHER" id="PTHR34597">
    <property type="entry name" value="SLR1661 PROTEIN"/>
    <property type="match status" value="1"/>
</dbReference>
<dbReference type="GO" id="GO:0008320">
    <property type="term" value="F:protein transmembrane transporter activity"/>
    <property type="evidence" value="ECO:0007669"/>
    <property type="project" value="TreeGrafter"/>
</dbReference>
<organism evidence="3 4">
    <name type="scientific">Falsiroseomonas algicola</name>
    <dbReference type="NCBI Taxonomy" id="2716930"/>
    <lineage>
        <taxon>Bacteria</taxon>
        <taxon>Pseudomonadati</taxon>
        <taxon>Pseudomonadota</taxon>
        <taxon>Alphaproteobacteria</taxon>
        <taxon>Acetobacterales</taxon>
        <taxon>Roseomonadaceae</taxon>
        <taxon>Falsiroseomonas</taxon>
    </lineage>
</organism>
<keyword evidence="4" id="KW-1185">Reference proteome</keyword>
<dbReference type="GO" id="GO:0098046">
    <property type="term" value="C:type V protein secretion system complex"/>
    <property type="evidence" value="ECO:0007669"/>
    <property type="project" value="TreeGrafter"/>
</dbReference>
<reference evidence="3 4" key="1">
    <citation type="submission" date="2020-02" db="EMBL/GenBank/DDBJ databases">
        <authorList>
            <person name="Kim H.M."/>
            <person name="Jeon C.O."/>
        </authorList>
    </citation>
    <scope>NUCLEOTIDE SEQUENCE [LARGE SCALE GENOMIC DNA]</scope>
    <source>
        <strain evidence="3 4">PeD5</strain>
    </source>
</reference>
<dbReference type="RefSeq" id="WP_164697432.1">
    <property type="nucleotide sequence ID" value="NZ_JAAIKB010000016.1"/>
</dbReference>
<gene>
    <name evidence="3" type="ORF">G3576_26090</name>
</gene>